<keyword evidence="1 4" id="KW-0479">Metal-binding</keyword>
<evidence type="ECO:0000256" key="1">
    <source>
        <dbReference type="ARBA" id="ARBA00022723"/>
    </source>
</evidence>
<name>V3ZVI8_LOTGI</name>
<dbReference type="InterPro" id="IPR013083">
    <property type="entry name" value="Znf_RING/FYVE/PHD"/>
</dbReference>
<dbReference type="PANTHER" id="PTHR10131">
    <property type="entry name" value="TNF RECEPTOR ASSOCIATED FACTOR"/>
    <property type="match status" value="1"/>
</dbReference>
<dbReference type="PROSITE" id="PS50089">
    <property type="entry name" value="ZF_RING_2"/>
    <property type="match status" value="1"/>
</dbReference>
<evidence type="ECO:0000313" key="8">
    <source>
        <dbReference type="Proteomes" id="UP000030746"/>
    </source>
</evidence>
<evidence type="ECO:0000256" key="3">
    <source>
        <dbReference type="ARBA" id="ARBA00022833"/>
    </source>
</evidence>
<dbReference type="Gene3D" id="3.30.40.10">
    <property type="entry name" value="Zinc/RING finger domain, C3HC4 (zinc finger)"/>
    <property type="match status" value="2"/>
</dbReference>
<dbReference type="EMBL" id="KB203357">
    <property type="protein sequence ID" value="ESO84941.1"/>
    <property type="molecule type" value="Genomic_DNA"/>
</dbReference>
<dbReference type="PROSITE" id="PS00518">
    <property type="entry name" value="ZF_RING_1"/>
    <property type="match status" value="1"/>
</dbReference>
<proteinExistence type="predicted"/>
<dbReference type="Proteomes" id="UP000030746">
    <property type="component" value="Unassembled WGS sequence"/>
</dbReference>
<dbReference type="STRING" id="225164.V3ZVI8"/>
<evidence type="ECO:0000256" key="4">
    <source>
        <dbReference type="PROSITE-ProRule" id="PRU00207"/>
    </source>
</evidence>
<dbReference type="OrthoDB" id="9049620at2759"/>
<dbReference type="PANTHER" id="PTHR10131:SF157">
    <property type="entry name" value="RECEPTOR-ASSOCIATED FACTOR, PUTATIVE-RELATED"/>
    <property type="match status" value="1"/>
</dbReference>
<dbReference type="AlphaFoldDB" id="V3ZVI8"/>
<dbReference type="CTD" id="20233182"/>
<evidence type="ECO:0000259" key="5">
    <source>
        <dbReference type="PROSITE" id="PS50089"/>
    </source>
</evidence>
<dbReference type="GO" id="GO:0043122">
    <property type="term" value="P:regulation of canonical NF-kappaB signal transduction"/>
    <property type="evidence" value="ECO:0007669"/>
    <property type="project" value="TreeGrafter"/>
</dbReference>
<dbReference type="SMART" id="SM00184">
    <property type="entry name" value="RING"/>
    <property type="match status" value="1"/>
</dbReference>
<organism evidence="7 8">
    <name type="scientific">Lottia gigantea</name>
    <name type="common">Giant owl limpet</name>
    <dbReference type="NCBI Taxonomy" id="225164"/>
    <lineage>
        <taxon>Eukaryota</taxon>
        <taxon>Metazoa</taxon>
        <taxon>Spiralia</taxon>
        <taxon>Lophotrochozoa</taxon>
        <taxon>Mollusca</taxon>
        <taxon>Gastropoda</taxon>
        <taxon>Patellogastropoda</taxon>
        <taxon>Lottioidea</taxon>
        <taxon>Lottiidae</taxon>
        <taxon>Lottia</taxon>
    </lineage>
</organism>
<dbReference type="KEGG" id="lgi:LOTGIDRAFT_131348"/>
<feature type="domain" description="RING-type" evidence="5">
    <location>
        <begin position="19"/>
        <end position="57"/>
    </location>
</feature>
<dbReference type="PROSITE" id="PS50145">
    <property type="entry name" value="ZF_TRAF"/>
    <property type="match status" value="1"/>
</dbReference>
<dbReference type="HOGENOM" id="CLU_076732_3_1_1"/>
<keyword evidence="3 4" id="KW-0862">Zinc</keyword>
<gene>
    <name evidence="7" type="ORF">LOTGIDRAFT_131348</name>
</gene>
<dbReference type="GO" id="GO:0008270">
    <property type="term" value="F:zinc ion binding"/>
    <property type="evidence" value="ECO:0007669"/>
    <property type="project" value="UniProtKB-KW"/>
</dbReference>
<feature type="zinc finger region" description="TRAF-type" evidence="4">
    <location>
        <begin position="102"/>
        <end position="146"/>
    </location>
</feature>
<dbReference type="OMA" id="RRHATIC"/>
<protein>
    <recommendedName>
        <fullName evidence="9">RING-type domain-containing protein</fullName>
    </recommendedName>
</protein>
<keyword evidence="2 4" id="KW-0863">Zinc-finger</keyword>
<dbReference type="SUPFAM" id="SSF49599">
    <property type="entry name" value="TRAF domain-like"/>
    <property type="match status" value="1"/>
</dbReference>
<evidence type="ECO:0000259" key="6">
    <source>
        <dbReference type="PROSITE" id="PS50145"/>
    </source>
</evidence>
<evidence type="ECO:0008006" key="9">
    <source>
        <dbReference type="Google" id="ProtNLM"/>
    </source>
</evidence>
<accession>V3ZVI8</accession>
<reference evidence="7 8" key="1">
    <citation type="journal article" date="2013" name="Nature">
        <title>Insights into bilaterian evolution from three spiralian genomes.</title>
        <authorList>
            <person name="Simakov O."/>
            <person name="Marletaz F."/>
            <person name="Cho S.J."/>
            <person name="Edsinger-Gonzales E."/>
            <person name="Havlak P."/>
            <person name="Hellsten U."/>
            <person name="Kuo D.H."/>
            <person name="Larsson T."/>
            <person name="Lv J."/>
            <person name="Arendt D."/>
            <person name="Savage R."/>
            <person name="Osoegawa K."/>
            <person name="de Jong P."/>
            <person name="Grimwood J."/>
            <person name="Chapman J.A."/>
            <person name="Shapiro H."/>
            <person name="Aerts A."/>
            <person name="Otillar R.P."/>
            <person name="Terry A.Y."/>
            <person name="Boore J.L."/>
            <person name="Grigoriev I.V."/>
            <person name="Lindberg D.R."/>
            <person name="Seaver E.C."/>
            <person name="Weisblat D.A."/>
            <person name="Putnam N.H."/>
            <person name="Rokhsar D.S."/>
        </authorList>
    </citation>
    <scope>NUCLEOTIDE SEQUENCE [LARGE SCALE GENOMIC DNA]</scope>
</reference>
<evidence type="ECO:0000313" key="7">
    <source>
        <dbReference type="EMBL" id="ESO84941.1"/>
    </source>
</evidence>
<dbReference type="InterPro" id="IPR001841">
    <property type="entry name" value="Znf_RING"/>
</dbReference>
<dbReference type="RefSeq" id="XP_009064329.1">
    <property type="nucleotide sequence ID" value="XM_009066081.1"/>
</dbReference>
<evidence type="ECO:0000256" key="2">
    <source>
        <dbReference type="ARBA" id="ARBA00022771"/>
    </source>
</evidence>
<sequence>MSRYDVEKFVPQPDQELICCICTNVLDEPMESPCRHVFCKICIETWLNNRSTCPTCRFTVTNGDLKPVLPLVRNMLNKLTLICDFSDNGCKDLVLLEKYQNHIKACDYEKVVCRYPKCALSMLRKLIKTHEEEECKYREIICQKDCGLKIAVNSVETHDCLKALKAFCESKY</sequence>
<dbReference type="Pfam" id="PF13923">
    <property type="entry name" value="zf-C3HC4_2"/>
    <property type="match status" value="1"/>
</dbReference>
<feature type="domain" description="TRAF-type" evidence="6">
    <location>
        <begin position="102"/>
        <end position="146"/>
    </location>
</feature>
<dbReference type="GeneID" id="20233182"/>
<keyword evidence="8" id="KW-1185">Reference proteome</keyword>
<dbReference type="SUPFAM" id="SSF57850">
    <property type="entry name" value="RING/U-box"/>
    <property type="match status" value="1"/>
</dbReference>
<dbReference type="InterPro" id="IPR001293">
    <property type="entry name" value="Znf_TRAF"/>
</dbReference>
<dbReference type="InterPro" id="IPR017907">
    <property type="entry name" value="Znf_RING_CS"/>
</dbReference>